<dbReference type="InterPro" id="IPR001025">
    <property type="entry name" value="BAH_dom"/>
</dbReference>
<dbReference type="PANTHER" id="PTHR46871">
    <property type="entry name" value="BROMO-ADJACENT HOMOLOGY (BAH) DOMAIN-CONTAINING PROTEIN"/>
    <property type="match status" value="1"/>
</dbReference>
<feature type="domain" description="BAH" evidence="2">
    <location>
        <begin position="87"/>
        <end position="206"/>
    </location>
</feature>
<accession>A0A445M6Z5</accession>
<proteinExistence type="predicted"/>
<keyword evidence="4" id="KW-1185">Reference proteome</keyword>
<dbReference type="GO" id="GO:0003682">
    <property type="term" value="F:chromatin binding"/>
    <property type="evidence" value="ECO:0007669"/>
    <property type="project" value="InterPro"/>
</dbReference>
<dbReference type="EMBL" id="QZWG01000001">
    <property type="protein sequence ID" value="RZC31243.1"/>
    <property type="molecule type" value="Genomic_DNA"/>
</dbReference>
<protein>
    <recommendedName>
        <fullName evidence="2">BAH domain-containing protein</fullName>
    </recommendedName>
</protein>
<dbReference type="Gene3D" id="2.30.30.490">
    <property type="match status" value="1"/>
</dbReference>
<evidence type="ECO:0000259" key="2">
    <source>
        <dbReference type="PROSITE" id="PS51038"/>
    </source>
</evidence>
<dbReference type="Proteomes" id="UP000289340">
    <property type="component" value="Chromosome 1"/>
</dbReference>
<dbReference type="AlphaFoldDB" id="A0A445M6Z5"/>
<evidence type="ECO:0000256" key="1">
    <source>
        <dbReference type="SAM" id="MobiDB-lite"/>
    </source>
</evidence>
<sequence length="262" mass="30678">MMNHRRRTQVVTSDDEEETPNPQYTQKRTRLSEQDNSNENKEEQKKEAVSKLPRPVEDAKPIGEPIKSSGKGKKEKRHYESFEFNGIKYTLEDHVLFKPEEKGQKPYAGIIKDITQGNNGNVVVTGQWFYRPEEAEKKSGGNWKSCDTRELFYSFHRDDVHAEAVMHKCVVHYVPQHKQLPKRKDHPGFIVQKVYDNVEKKLWRLGDKGFEDIKQQEIDVLLEKTLQRIGELFDIEADETLNDGEDQMKIKKKLKEKKCFTS</sequence>
<dbReference type="PANTHER" id="PTHR46871:SF1">
    <property type="entry name" value="BROMO-ADJACENT HOMOLOGY (BAH) DOMAIN-CONTAINING PROTEIN"/>
    <property type="match status" value="1"/>
</dbReference>
<dbReference type="InterPro" id="IPR043151">
    <property type="entry name" value="BAH_sf"/>
</dbReference>
<evidence type="ECO:0000313" key="4">
    <source>
        <dbReference type="Proteomes" id="UP000289340"/>
    </source>
</evidence>
<comment type="caution">
    <text evidence="3">The sequence shown here is derived from an EMBL/GenBank/DDBJ whole genome shotgun (WGS) entry which is preliminary data.</text>
</comment>
<evidence type="ECO:0000313" key="3">
    <source>
        <dbReference type="EMBL" id="RZC31243.1"/>
    </source>
</evidence>
<name>A0A445M6Z5_GLYSO</name>
<dbReference type="SMR" id="A0A445M6Z5"/>
<dbReference type="PROSITE" id="PS51038">
    <property type="entry name" value="BAH"/>
    <property type="match status" value="1"/>
</dbReference>
<feature type="compositionally biased region" description="Basic and acidic residues" evidence="1">
    <location>
        <begin position="30"/>
        <end position="61"/>
    </location>
</feature>
<dbReference type="SMART" id="SM00439">
    <property type="entry name" value="BAH"/>
    <property type="match status" value="1"/>
</dbReference>
<dbReference type="Pfam" id="PF01426">
    <property type="entry name" value="BAH"/>
    <property type="match status" value="1"/>
</dbReference>
<gene>
    <name evidence="3" type="ORF">D0Y65_002277</name>
</gene>
<feature type="region of interest" description="Disordered" evidence="1">
    <location>
        <begin position="1"/>
        <end position="77"/>
    </location>
</feature>
<organism evidence="3 4">
    <name type="scientific">Glycine soja</name>
    <name type="common">Wild soybean</name>
    <dbReference type="NCBI Taxonomy" id="3848"/>
    <lineage>
        <taxon>Eukaryota</taxon>
        <taxon>Viridiplantae</taxon>
        <taxon>Streptophyta</taxon>
        <taxon>Embryophyta</taxon>
        <taxon>Tracheophyta</taxon>
        <taxon>Spermatophyta</taxon>
        <taxon>Magnoliopsida</taxon>
        <taxon>eudicotyledons</taxon>
        <taxon>Gunneridae</taxon>
        <taxon>Pentapetalae</taxon>
        <taxon>rosids</taxon>
        <taxon>fabids</taxon>
        <taxon>Fabales</taxon>
        <taxon>Fabaceae</taxon>
        <taxon>Papilionoideae</taxon>
        <taxon>50 kb inversion clade</taxon>
        <taxon>NPAAA clade</taxon>
        <taxon>indigoferoid/millettioid clade</taxon>
        <taxon>Phaseoleae</taxon>
        <taxon>Glycine</taxon>
        <taxon>Glycine subgen. Soja</taxon>
    </lineage>
</organism>
<dbReference type="Gramene" id="XM_028368423.1">
    <property type="protein sequence ID" value="XP_028224224.1"/>
    <property type="gene ID" value="LOC114405899"/>
</dbReference>
<reference evidence="3 4" key="1">
    <citation type="submission" date="2018-09" db="EMBL/GenBank/DDBJ databases">
        <title>A high-quality reference genome of wild soybean provides a powerful tool to mine soybean genomes.</title>
        <authorList>
            <person name="Xie M."/>
            <person name="Chung C.Y.L."/>
            <person name="Li M.-W."/>
            <person name="Wong F.-L."/>
            <person name="Chan T.-F."/>
            <person name="Lam H.-M."/>
        </authorList>
    </citation>
    <scope>NUCLEOTIDE SEQUENCE [LARGE SCALE GENOMIC DNA]</scope>
    <source>
        <strain evidence="4">cv. W05</strain>
        <tissue evidence="3">Hypocotyl of etiolated seedlings</tissue>
    </source>
</reference>